<gene>
    <name evidence="1" type="ORF">SNOG_05066</name>
</gene>
<accession>Q0UT48</accession>
<reference evidence="2" key="1">
    <citation type="journal article" date="2007" name="Plant Cell">
        <title>Dothideomycete-plant interactions illuminated by genome sequencing and EST analysis of the wheat pathogen Stagonospora nodorum.</title>
        <authorList>
            <person name="Hane J.K."/>
            <person name="Lowe R.G."/>
            <person name="Solomon P.S."/>
            <person name="Tan K.C."/>
            <person name="Schoch C.L."/>
            <person name="Spatafora J.W."/>
            <person name="Crous P.W."/>
            <person name="Kodira C."/>
            <person name="Birren B.W."/>
            <person name="Galagan J.E."/>
            <person name="Torriani S.F."/>
            <person name="McDonald B.A."/>
            <person name="Oliver R.P."/>
        </authorList>
    </citation>
    <scope>NUCLEOTIDE SEQUENCE [LARGE SCALE GENOMIC DNA]</scope>
    <source>
        <strain evidence="2">SN15 / ATCC MYA-4574 / FGSC 10173</strain>
    </source>
</reference>
<protein>
    <submittedName>
        <fullName evidence="1">Uncharacterized protein</fullName>
    </submittedName>
</protein>
<dbReference type="AlphaFoldDB" id="Q0UT48"/>
<proteinExistence type="predicted"/>
<dbReference type="GeneID" id="5972352"/>
<dbReference type="KEGG" id="pno:SNOG_05066"/>
<sequence length="51" mass="5427">MAMEQTGIRATLTPCEAECDHAAGYATGIPRALVGRAMDKEDGVTDIYQTP</sequence>
<name>Q0UT48_PHANO</name>
<organism evidence="1 2">
    <name type="scientific">Phaeosphaeria nodorum (strain SN15 / ATCC MYA-4574 / FGSC 10173)</name>
    <name type="common">Glume blotch fungus</name>
    <name type="synonym">Parastagonospora nodorum</name>
    <dbReference type="NCBI Taxonomy" id="321614"/>
    <lineage>
        <taxon>Eukaryota</taxon>
        <taxon>Fungi</taxon>
        <taxon>Dikarya</taxon>
        <taxon>Ascomycota</taxon>
        <taxon>Pezizomycotina</taxon>
        <taxon>Dothideomycetes</taxon>
        <taxon>Pleosporomycetidae</taxon>
        <taxon>Pleosporales</taxon>
        <taxon>Pleosporineae</taxon>
        <taxon>Phaeosphaeriaceae</taxon>
        <taxon>Parastagonospora</taxon>
    </lineage>
</organism>
<evidence type="ECO:0000313" key="1">
    <source>
        <dbReference type="EMBL" id="EAT87457.1"/>
    </source>
</evidence>
<dbReference type="Proteomes" id="UP000001055">
    <property type="component" value="Unassembled WGS sequence"/>
</dbReference>
<dbReference type="RefSeq" id="XP_001795477.1">
    <property type="nucleotide sequence ID" value="XM_001795425.1"/>
</dbReference>
<dbReference type="EMBL" id="CH445331">
    <property type="protein sequence ID" value="EAT87457.1"/>
    <property type="molecule type" value="Genomic_DNA"/>
</dbReference>
<dbReference type="InParanoid" id="Q0UT48"/>
<evidence type="ECO:0000313" key="2">
    <source>
        <dbReference type="Proteomes" id="UP000001055"/>
    </source>
</evidence>